<gene>
    <name evidence="1" type="ORF">EJB05_14008</name>
</gene>
<dbReference type="AlphaFoldDB" id="A0A5J9VY28"/>
<dbReference type="Proteomes" id="UP000324897">
    <property type="component" value="Chromosome 4"/>
</dbReference>
<dbReference type="Gene3D" id="3.80.10.10">
    <property type="entry name" value="Ribonuclease Inhibitor"/>
    <property type="match status" value="1"/>
</dbReference>
<comment type="caution">
    <text evidence="1">The sequence shown here is derived from an EMBL/GenBank/DDBJ whole genome shotgun (WGS) entry which is preliminary data.</text>
</comment>
<sequence>MGWASAQGRPNVEFPQRSTVCTAGYKRVMEATRRLLSEDRKPKLSYCFGMKYVVPYRFDQLEVVGRCKGDNQFRNDLTSFGEWADVCSALKICCTNLLMGMKFLRVLEIGERSYTGSVINCPRGSFPRLLQLGLHDLAVEDWKIEDECMVSLMELTLCKCPNLHYLPEGLSLLPDLKRVELIAMSTSCYQESSVARELDNKGCVVFISTNEKDFKHLDMPISEFYGANSNVMYESDDDAGDRARS</sequence>
<dbReference type="InterPro" id="IPR032675">
    <property type="entry name" value="LRR_dom_sf"/>
</dbReference>
<name>A0A5J9VY28_9POAL</name>
<evidence type="ECO:0008006" key="3">
    <source>
        <dbReference type="Google" id="ProtNLM"/>
    </source>
</evidence>
<proteinExistence type="predicted"/>
<organism evidence="1 2">
    <name type="scientific">Eragrostis curvula</name>
    <name type="common">weeping love grass</name>
    <dbReference type="NCBI Taxonomy" id="38414"/>
    <lineage>
        <taxon>Eukaryota</taxon>
        <taxon>Viridiplantae</taxon>
        <taxon>Streptophyta</taxon>
        <taxon>Embryophyta</taxon>
        <taxon>Tracheophyta</taxon>
        <taxon>Spermatophyta</taxon>
        <taxon>Magnoliopsida</taxon>
        <taxon>Liliopsida</taxon>
        <taxon>Poales</taxon>
        <taxon>Poaceae</taxon>
        <taxon>PACMAD clade</taxon>
        <taxon>Chloridoideae</taxon>
        <taxon>Eragrostideae</taxon>
        <taxon>Eragrostidinae</taxon>
        <taxon>Eragrostis</taxon>
    </lineage>
</organism>
<evidence type="ECO:0000313" key="1">
    <source>
        <dbReference type="EMBL" id="TVU40541.1"/>
    </source>
</evidence>
<keyword evidence="2" id="KW-1185">Reference proteome</keyword>
<protein>
    <recommendedName>
        <fullName evidence="3">NB-ARC domain-containing protein</fullName>
    </recommendedName>
</protein>
<reference evidence="1 2" key="1">
    <citation type="journal article" date="2019" name="Sci. Rep.">
        <title>A high-quality genome of Eragrostis curvula grass provides insights into Poaceae evolution and supports new strategies to enhance forage quality.</title>
        <authorList>
            <person name="Carballo J."/>
            <person name="Santos B.A.C.M."/>
            <person name="Zappacosta D."/>
            <person name="Garbus I."/>
            <person name="Selva J.P."/>
            <person name="Gallo C.A."/>
            <person name="Diaz A."/>
            <person name="Albertini E."/>
            <person name="Caccamo M."/>
            <person name="Echenique V."/>
        </authorList>
    </citation>
    <scope>NUCLEOTIDE SEQUENCE [LARGE SCALE GENOMIC DNA]</scope>
    <source>
        <strain evidence="2">cv. Victoria</strain>
        <tissue evidence="1">Leaf</tissue>
    </source>
</reference>
<dbReference type="EMBL" id="RWGY01000007">
    <property type="protein sequence ID" value="TVU40541.1"/>
    <property type="molecule type" value="Genomic_DNA"/>
</dbReference>
<dbReference type="OrthoDB" id="597327at2759"/>
<accession>A0A5J9VY28</accession>
<evidence type="ECO:0000313" key="2">
    <source>
        <dbReference type="Proteomes" id="UP000324897"/>
    </source>
</evidence>
<feature type="non-terminal residue" evidence="1">
    <location>
        <position position="1"/>
    </location>
</feature>
<dbReference type="Gramene" id="TVU40541">
    <property type="protein sequence ID" value="TVU40541"/>
    <property type="gene ID" value="EJB05_14008"/>
</dbReference>